<organism evidence="9 10">
    <name type="scientific">Aeribacillus pallidus</name>
    <dbReference type="NCBI Taxonomy" id="33936"/>
    <lineage>
        <taxon>Bacteria</taxon>
        <taxon>Bacillati</taxon>
        <taxon>Bacillota</taxon>
        <taxon>Bacilli</taxon>
        <taxon>Bacillales</taxon>
        <taxon>Bacillaceae</taxon>
        <taxon>Aeribacillus</taxon>
    </lineage>
</organism>
<accession>A0A165XI61</accession>
<dbReference type="Pfam" id="PF02652">
    <property type="entry name" value="Lactate_perm"/>
    <property type="match status" value="1"/>
</dbReference>
<dbReference type="Proteomes" id="UP000076476">
    <property type="component" value="Unassembled WGS sequence"/>
</dbReference>
<comment type="subcellular location">
    <subcellularLocation>
        <location evidence="1 8">Cell membrane</location>
        <topology evidence="1 8">Multi-pass membrane protein</topology>
    </subcellularLocation>
</comment>
<evidence type="ECO:0000256" key="1">
    <source>
        <dbReference type="ARBA" id="ARBA00004651"/>
    </source>
</evidence>
<evidence type="ECO:0000256" key="7">
    <source>
        <dbReference type="ARBA" id="ARBA00023136"/>
    </source>
</evidence>
<sequence>MHVWEQVYNPLGNIWLSAIIAAVPIIVFIVLLTVFKLKGYIAGLFSIIAAGIFAVFIYKMPAILVLMSAIYGILVGLWPVASIVFAAIFLYKITVKTGKFAIIEKSISFITVDQRLQVLIVAFSFGAFLEGAAGFGAPVAITAAILVGLGFSPALL</sequence>
<keyword evidence="5 8" id="KW-0812">Transmembrane</keyword>
<proteinExistence type="inferred from homology"/>
<dbReference type="GO" id="GO:0005886">
    <property type="term" value="C:plasma membrane"/>
    <property type="evidence" value="ECO:0007669"/>
    <property type="project" value="UniProtKB-SubCell"/>
</dbReference>
<dbReference type="GO" id="GO:0015295">
    <property type="term" value="F:solute:proton symporter activity"/>
    <property type="evidence" value="ECO:0007669"/>
    <property type="project" value="TreeGrafter"/>
</dbReference>
<feature type="transmembrane region" description="Helical" evidence="8">
    <location>
        <begin position="39"/>
        <end position="58"/>
    </location>
</feature>
<keyword evidence="7 8" id="KW-0472">Membrane</keyword>
<comment type="function">
    <text evidence="8">Uptake of L-lactate across the membrane. Can also transport D-lactate and glycolate.</text>
</comment>
<comment type="caution">
    <text evidence="8">Lacks conserved residue(s) required for the propagation of feature annotation.</text>
</comment>
<evidence type="ECO:0000256" key="4">
    <source>
        <dbReference type="ARBA" id="ARBA00022475"/>
    </source>
</evidence>
<comment type="similarity">
    <text evidence="2 8">Belongs to the lactate permease family.</text>
</comment>
<evidence type="ECO:0000256" key="2">
    <source>
        <dbReference type="ARBA" id="ARBA00010100"/>
    </source>
</evidence>
<evidence type="ECO:0000313" key="10">
    <source>
        <dbReference type="Proteomes" id="UP000076476"/>
    </source>
</evidence>
<keyword evidence="10" id="KW-1185">Reference proteome</keyword>
<gene>
    <name evidence="9" type="ORF">AZI98_10635</name>
</gene>
<evidence type="ECO:0000256" key="5">
    <source>
        <dbReference type="ARBA" id="ARBA00022692"/>
    </source>
</evidence>
<dbReference type="OrthoDB" id="9761056at2"/>
<name>A0A165XI61_9BACI</name>
<dbReference type="EMBL" id="LWBR01000028">
    <property type="protein sequence ID" value="KZN96055.1"/>
    <property type="molecule type" value="Genomic_DNA"/>
</dbReference>
<dbReference type="STRING" id="33936.AZI98_10635"/>
<feature type="transmembrane region" description="Helical" evidence="8">
    <location>
        <begin position="135"/>
        <end position="155"/>
    </location>
</feature>
<feature type="transmembrane region" description="Helical" evidence="8">
    <location>
        <begin position="64"/>
        <end position="91"/>
    </location>
</feature>
<dbReference type="InterPro" id="IPR003804">
    <property type="entry name" value="Lactate_perm"/>
</dbReference>
<dbReference type="AlphaFoldDB" id="A0A165XI61"/>
<evidence type="ECO:0000256" key="6">
    <source>
        <dbReference type="ARBA" id="ARBA00022989"/>
    </source>
</evidence>
<evidence type="ECO:0000256" key="3">
    <source>
        <dbReference type="ARBA" id="ARBA00022448"/>
    </source>
</evidence>
<keyword evidence="6 8" id="KW-1133">Transmembrane helix</keyword>
<dbReference type="PANTHER" id="PTHR30003">
    <property type="entry name" value="L-LACTATE PERMEASE"/>
    <property type="match status" value="1"/>
</dbReference>
<keyword evidence="4 8" id="KW-1003">Cell membrane</keyword>
<keyword evidence="3 8" id="KW-0813">Transport</keyword>
<evidence type="ECO:0000256" key="8">
    <source>
        <dbReference type="RuleBase" id="RU365092"/>
    </source>
</evidence>
<feature type="transmembrane region" description="Helical" evidence="8">
    <location>
        <begin position="12"/>
        <end position="32"/>
    </location>
</feature>
<comment type="caution">
    <text evidence="9">The sequence shown here is derived from an EMBL/GenBank/DDBJ whole genome shotgun (WGS) entry which is preliminary data.</text>
</comment>
<dbReference type="GO" id="GO:0015129">
    <property type="term" value="F:lactate transmembrane transporter activity"/>
    <property type="evidence" value="ECO:0007669"/>
    <property type="project" value="UniProtKB-UniRule"/>
</dbReference>
<dbReference type="PANTHER" id="PTHR30003:SF0">
    <property type="entry name" value="GLYCOLATE PERMEASE GLCA-RELATED"/>
    <property type="match status" value="1"/>
</dbReference>
<protein>
    <recommendedName>
        <fullName evidence="8">L-lactate permease</fullName>
    </recommendedName>
</protein>
<reference evidence="9 10" key="1">
    <citation type="submission" date="2016-04" db="EMBL/GenBank/DDBJ databases">
        <title>Draft genome sequence of Aeribacillus pallidus 8m3 from petroleum reservoir.</title>
        <authorList>
            <person name="Poltaraus A.B."/>
            <person name="Nazina T.N."/>
            <person name="Tourova T.P."/>
            <person name="Malakho S.M."/>
            <person name="Korshunova A.V."/>
            <person name="Sokolova D.S."/>
        </authorList>
    </citation>
    <scope>NUCLEOTIDE SEQUENCE [LARGE SCALE GENOMIC DNA]</scope>
    <source>
        <strain evidence="9 10">8m3</strain>
    </source>
</reference>
<evidence type="ECO:0000313" key="9">
    <source>
        <dbReference type="EMBL" id="KZN96055.1"/>
    </source>
</evidence>